<comment type="caution">
    <text evidence="1">The sequence shown here is derived from an EMBL/GenBank/DDBJ whole genome shotgun (WGS) entry which is preliminary data.</text>
</comment>
<organism evidence="1 2">
    <name type="scientific">Alteromonas hispanica</name>
    <dbReference type="NCBI Taxonomy" id="315421"/>
    <lineage>
        <taxon>Bacteria</taxon>
        <taxon>Pseudomonadati</taxon>
        <taxon>Pseudomonadota</taxon>
        <taxon>Gammaproteobacteria</taxon>
        <taxon>Alteromonadales</taxon>
        <taxon>Alteromonadaceae</taxon>
        <taxon>Alteromonas/Salinimonas group</taxon>
        <taxon>Alteromonas</taxon>
    </lineage>
</organism>
<name>A0A6L9MY57_9ALTE</name>
<protein>
    <submittedName>
        <fullName evidence="1">Uncharacterized protein</fullName>
    </submittedName>
</protein>
<dbReference type="AlphaFoldDB" id="A0A6L9MY57"/>
<dbReference type="EMBL" id="JAAAWP010000014">
    <property type="protein sequence ID" value="NDW23096.1"/>
    <property type="molecule type" value="Genomic_DNA"/>
</dbReference>
<proteinExistence type="predicted"/>
<accession>A0A6L9MY57</accession>
<dbReference type="RefSeq" id="WP_163112729.1">
    <property type="nucleotide sequence ID" value="NZ_JAAAWP010000014.1"/>
</dbReference>
<sequence>MGVASDLASQTITNFDADAVDISSVSSALESSVDELGDAVSDINLKEAGVNGALGALGGGTAKLAQTMKFSDTATGVITETTNAATSAKKEELAK</sequence>
<evidence type="ECO:0000313" key="2">
    <source>
        <dbReference type="Proteomes" id="UP000478837"/>
    </source>
</evidence>
<evidence type="ECO:0000313" key="1">
    <source>
        <dbReference type="EMBL" id="NDW23096.1"/>
    </source>
</evidence>
<keyword evidence="2" id="KW-1185">Reference proteome</keyword>
<dbReference type="Proteomes" id="UP000478837">
    <property type="component" value="Unassembled WGS sequence"/>
</dbReference>
<reference evidence="1 2" key="1">
    <citation type="submission" date="2020-01" db="EMBL/GenBank/DDBJ databases">
        <title>Genomes of bacteria type strains.</title>
        <authorList>
            <person name="Chen J."/>
            <person name="Zhu S."/>
            <person name="Yang J."/>
        </authorList>
    </citation>
    <scope>NUCLEOTIDE SEQUENCE [LARGE SCALE GENOMIC DNA]</scope>
    <source>
        <strain evidence="1 2">LMG 22958</strain>
    </source>
</reference>
<gene>
    <name evidence="1" type="ORF">GTW09_16385</name>
</gene>